<proteinExistence type="predicted"/>
<evidence type="ECO:0000313" key="2">
    <source>
        <dbReference type="Proteomes" id="UP001145114"/>
    </source>
</evidence>
<name>A0ACC1HKQ3_9FUNG</name>
<accession>A0ACC1HKQ3</accession>
<dbReference type="EMBL" id="JAMZIH010005148">
    <property type="protein sequence ID" value="KAJ1675970.1"/>
    <property type="molecule type" value="Genomic_DNA"/>
</dbReference>
<comment type="caution">
    <text evidence="1">The sequence shown here is derived from an EMBL/GenBank/DDBJ whole genome shotgun (WGS) entry which is preliminary data.</text>
</comment>
<reference evidence="1" key="1">
    <citation type="submission" date="2022-06" db="EMBL/GenBank/DDBJ databases">
        <title>Phylogenomic reconstructions and comparative analyses of Kickxellomycotina fungi.</title>
        <authorList>
            <person name="Reynolds N.K."/>
            <person name="Stajich J.E."/>
            <person name="Barry K."/>
            <person name="Grigoriev I.V."/>
            <person name="Crous P."/>
            <person name="Smith M.E."/>
        </authorList>
    </citation>
    <scope>NUCLEOTIDE SEQUENCE</scope>
    <source>
        <strain evidence="1">RSA 2271</strain>
    </source>
</reference>
<organism evidence="1 2">
    <name type="scientific">Spiromyces aspiralis</name>
    <dbReference type="NCBI Taxonomy" id="68401"/>
    <lineage>
        <taxon>Eukaryota</taxon>
        <taxon>Fungi</taxon>
        <taxon>Fungi incertae sedis</taxon>
        <taxon>Zoopagomycota</taxon>
        <taxon>Kickxellomycotina</taxon>
        <taxon>Kickxellomycetes</taxon>
        <taxon>Kickxellales</taxon>
        <taxon>Kickxellaceae</taxon>
        <taxon>Spiromyces</taxon>
    </lineage>
</organism>
<evidence type="ECO:0000313" key="1">
    <source>
        <dbReference type="EMBL" id="KAJ1675970.1"/>
    </source>
</evidence>
<sequence>MHSKSTSSVTAGFGLLAALRVAVVVMMMMTPSAVLAHSWVDCAKYNPDNTLCYGYGRGYPGRGNKDINTIYTYLFDGTPAHQPMCNPIQQAAQNYSALFPMAVAYPGETIYQAWEANGHIDNEHPTRIDILYYSDPNKEFMDYTERNTALKAGSMNFATDANCLAPSNPNSVCTGSFKVPENLQPGNVYHFAWFWYFDANPAGQQYSTCFDLKIVDKSEAEVYNYMGSPNLIDIGNNQGGNAYYTNPIVIPTLDGSGSSVSPPVDGTSVPQANPIPNGNLPPKCRRRRRCRHNNPSPPPTMM</sequence>
<gene>
    <name evidence="1" type="ORF">EV182_000223</name>
</gene>
<dbReference type="Proteomes" id="UP001145114">
    <property type="component" value="Unassembled WGS sequence"/>
</dbReference>
<protein>
    <submittedName>
        <fullName evidence="1">Uncharacterized protein</fullName>
    </submittedName>
</protein>
<keyword evidence="2" id="KW-1185">Reference proteome</keyword>